<dbReference type="Proteomes" id="UP000027129">
    <property type="component" value="Unassembled WGS sequence"/>
</dbReference>
<keyword evidence="3" id="KW-1185">Reference proteome</keyword>
<reference evidence="2 3" key="1">
    <citation type="submission" date="2014-04" db="EMBL/GenBank/DDBJ databases">
        <title>Draft Genome Sequence of Lactobacillus animalis 381-IL-28.</title>
        <authorList>
            <person name="Sturino J.M."/>
            <person name="Rajendran M."/>
            <person name="Altermann E."/>
        </authorList>
    </citation>
    <scope>NUCLEOTIDE SEQUENCE [LARGE SCALE GENOMIC DNA]</scope>
    <source>
        <strain evidence="2 3">381-IL-28</strain>
    </source>
</reference>
<dbReference type="InterPro" id="IPR003156">
    <property type="entry name" value="DHHA1_dom"/>
</dbReference>
<evidence type="ECO:0000313" key="2">
    <source>
        <dbReference type="EMBL" id="KDA46654.1"/>
    </source>
</evidence>
<accession>A0ABR4RRK0</accession>
<dbReference type="Pfam" id="PF02272">
    <property type="entry name" value="DHHA1"/>
    <property type="match status" value="1"/>
</dbReference>
<proteinExistence type="predicted"/>
<dbReference type="Gene3D" id="3.10.310.30">
    <property type="match status" value="1"/>
</dbReference>
<sequence length="373" mass="42569">MSVILERKLHLKKTRHIKLFSHNDLDGFGAPVLITTLAPYLFKDVEFDLTTCSAGNLDRELSYWFRQPDISRFTDVYIMDMTPDSDYSFQQLKQRFANHWLIFDHHESEEELRNNYALNCIKPLDEGKNPSAVSLVYDWLSQKPDFMKIPEKKRAQVAELVELIRAYDTWDWQNDPLMSVEERQAADELNQLFWFYPLSKSCNFVESVFATGWEDYRQANELLIHTLAGRRTRYLEKHLKNVETCELDGHSFGVVYASDYKSEIAHALLKRYDVDAALVIDGHSVSLRSNGRLDVAKFAAEYFGGGGHADSAGGKLEVEPLKVAEQAVIESMRQRSTLNADVAKQNNSDKASLADQLDPEMAAKLVALFGNAD</sequence>
<gene>
    <name evidence="2" type="ORF">Lani381_0247</name>
</gene>
<protein>
    <submittedName>
        <fullName evidence="2">Phosphoesterase, DHH family protein</fullName>
    </submittedName>
</protein>
<dbReference type="PANTHER" id="PTHR42146">
    <property type="entry name" value="3',5'-CYCLIC-NUCLEOTIDE PHOSPHODIESTERASE"/>
    <property type="match status" value="1"/>
</dbReference>
<dbReference type="InterPro" id="IPR038763">
    <property type="entry name" value="DHH_sf"/>
</dbReference>
<feature type="domain" description="DHHA1" evidence="1">
    <location>
        <begin position="263"/>
        <end position="331"/>
    </location>
</feature>
<name>A0ABR4RRK0_9LACO</name>
<evidence type="ECO:0000259" key="1">
    <source>
        <dbReference type="Pfam" id="PF02272"/>
    </source>
</evidence>
<dbReference type="EMBL" id="JMHU01000003">
    <property type="protein sequence ID" value="KDA46654.1"/>
    <property type="molecule type" value="Genomic_DNA"/>
</dbReference>
<organism evidence="2 3">
    <name type="scientific">Ligilactobacillus animalis</name>
    <dbReference type="NCBI Taxonomy" id="1605"/>
    <lineage>
        <taxon>Bacteria</taxon>
        <taxon>Bacillati</taxon>
        <taxon>Bacillota</taxon>
        <taxon>Bacilli</taxon>
        <taxon>Lactobacillales</taxon>
        <taxon>Lactobacillaceae</taxon>
        <taxon>Ligilactobacillus</taxon>
    </lineage>
</organism>
<comment type="caution">
    <text evidence="2">The sequence shown here is derived from an EMBL/GenBank/DDBJ whole genome shotgun (WGS) entry which is preliminary data.</text>
</comment>
<evidence type="ECO:0000313" key="3">
    <source>
        <dbReference type="Proteomes" id="UP000027129"/>
    </source>
</evidence>
<dbReference type="SUPFAM" id="SSF64182">
    <property type="entry name" value="DHH phosphoesterases"/>
    <property type="match status" value="1"/>
</dbReference>
<dbReference type="InterPro" id="IPR052968">
    <property type="entry name" value="Nucleotide_metab_enz"/>
</dbReference>
<dbReference type="PANTHER" id="PTHR42146:SF1">
    <property type="entry name" value="OLIGORIBONUCLEASE NRNB"/>
    <property type="match status" value="1"/>
</dbReference>